<reference evidence="2 3" key="1">
    <citation type="submission" date="2024-06" db="EMBL/GenBank/DDBJ databases">
        <title>The Natural Products Discovery Center: Release of the First 8490 Sequenced Strains for Exploring Actinobacteria Biosynthetic Diversity.</title>
        <authorList>
            <person name="Kalkreuter E."/>
            <person name="Kautsar S.A."/>
            <person name="Yang D."/>
            <person name="Bader C.D."/>
            <person name="Teijaro C.N."/>
            <person name="Fluegel L."/>
            <person name="Davis C.M."/>
            <person name="Simpson J.R."/>
            <person name="Lauterbach L."/>
            <person name="Steele A.D."/>
            <person name="Gui C."/>
            <person name="Meng S."/>
            <person name="Li G."/>
            <person name="Viehrig K."/>
            <person name="Ye F."/>
            <person name="Su P."/>
            <person name="Kiefer A.F."/>
            <person name="Nichols A."/>
            <person name="Cepeda A.J."/>
            <person name="Yan W."/>
            <person name="Fan B."/>
            <person name="Jiang Y."/>
            <person name="Adhikari A."/>
            <person name="Zheng C.-J."/>
            <person name="Schuster L."/>
            <person name="Cowan T.M."/>
            <person name="Smanski M.J."/>
            <person name="Chevrette M.G."/>
            <person name="De Carvalho L.P.S."/>
            <person name="Shen B."/>
        </authorList>
    </citation>
    <scope>NUCLEOTIDE SEQUENCE [LARGE SCALE GENOMIC DNA]</scope>
    <source>
        <strain evidence="2 3">NPDC020594</strain>
    </source>
</reference>
<evidence type="ECO:0000256" key="1">
    <source>
        <dbReference type="SAM" id="Phobius"/>
    </source>
</evidence>
<keyword evidence="1" id="KW-0472">Membrane</keyword>
<keyword evidence="1" id="KW-0812">Transmembrane</keyword>
<evidence type="ECO:0000313" key="3">
    <source>
        <dbReference type="Proteomes" id="UP001551011"/>
    </source>
</evidence>
<dbReference type="NCBIfam" id="NF038083">
    <property type="entry name" value="CU044_5270_fam"/>
    <property type="match status" value="1"/>
</dbReference>
<sequence>MIRKKSRHEEPLDHAELARLLPAPGDPHLSRDRHLLLEEHLMNEIQPTAPVPAPSRRAARRALLIGVPVTATALAGAFAFTTLTGAGAGAGGSGKTAAVPSPVEAPVVRIESGSTAQLASTVEHIAAAASARKTPEPGPGQYIYIKSKVSYLTVSHTDADKSKILVEPLHIREVWNSPEGKQGWLNEPGYRPKGGITLNSDVERSLNAPSYDYLKTLPTDPDALLKKIYEETKGRGNSPDQQAFTTVGDLLKEQLAPAKLNAALYRAAAKIPGVVVVDHAQDAAGREGIALAHVDQQSGDRTEWIFDRKTYTYLGSRAVQVKQVDDIKPGTVLERTAVLERAVVDAQKQRPGAQGADA</sequence>
<keyword evidence="3" id="KW-1185">Reference proteome</keyword>
<keyword evidence="1" id="KW-1133">Transmembrane helix</keyword>
<organism evidence="2 3">
    <name type="scientific">Streptomyces flaveolus</name>
    <dbReference type="NCBI Taxonomy" id="67297"/>
    <lineage>
        <taxon>Bacteria</taxon>
        <taxon>Bacillati</taxon>
        <taxon>Actinomycetota</taxon>
        <taxon>Actinomycetes</taxon>
        <taxon>Kitasatosporales</taxon>
        <taxon>Streptomycetaceae</taxon>
        <taxon>Streptomyces</taxon>
    </lineage>
</organism>
<name>A0ABV3ANZ3_9ACTN</name>
<accession>A0ABV3ANZ3</accession>
<proteinExistence type="predicted"/>
<dbReference type="InterPro" id="IPR047789">
    <property type="entry name" value="CU044_5270-like"/>
</dbReference>
<dbReference type="RefSeq" id="WP_030657700.1">
    <property type="nucleotide sequence ID" value="NZ_JBFAEG010000056.1"/>
</dbReference>
<evidence type="ECO:0000313" key="2">
    <source>
        <dbReference type="EMBL" id="MEU5713669.1"/>
    </source>
</evidence>
<gene>
    <name evidence="2" type="ORF">AB0H04_43850</name>
</gene>
<dbReference type="EMBL" id="JBFAEG010000056">
    <property type="protein sequence ID" value="MEU5713669.1"/>
    <property type="molecule type" value="Genomic_DNA"/>
</dbReference>
<dbReference type="Proteomes" id="UP001551011">
    <property type="component" value="Unassembled WGS sequence"/>
</dbReference>
<comment type="caution">
    <text evidence="2">The sequence shown here is derived from an EMBL/GenBank/DDBJ whole genome shotgun (WGS) entry which is preliminary data.</text>
</comment>
<feature type="transmembrane region" description="Helical" evidence="1">
    <location>
        <begin position="62"/>
        <end position="80"/>
    </location>
</feature>
<protein>
    <submittedName>
        <fullName evidence="2">CU044_5270 family protein</fullName>
    </submittedName>
</protein>